<sequence length="462" mass="50264">MSALLRSWAWWLTKGVGRSLRAFGFTVAYVVIVVASVMQARSSVAALLLAVVLVVAGVAAVIWFPRFAPGLGDWRRWRKARATRRAAVQGYRHAVGMRLIPALSDDDYEWAMRRPVKRLPSARFRVMPDWVVLTVAQTQAATTDELVKRAEAYAPVVGAPADWVTVQRQTDAVVRIVWRRAAPVDQLSESIPFQPGPASDDPIAPVLVGRTEAGADYRLNVFDRQTLVLGASGAGKGSWLWSTVLGLTPHIKAGTVEVWGADLKGGVELSAALPMFARTATTFEQAAEMIAELRAEVDRRLEHMVSVNSRKHAPTPEQPARLMIFDEFASLVYSAPSSKEKAAVEADVKSIASRGRAARVVIQAFAQDPRADSLLARPLFTNVVGLRFRTADDTKLAIGPAAYDAGAKCELIPQSTPGVGYAMDEESGTVQRVRAFWVSDEVLAETSADMERFLALREGAAS</sequence>
<keyword evidence="4" id="KW-0472">Membrane</keyword>
<feature type="domain" description="FtsK" evidence="5">
    <location>
        <begin position="203"/>
        <end position="395"/>
    </location>
</feature>
<feature type="transmembrane region" description="Helical" evidence="4">
    <location>
        <begin position="44"/>
        <end position="68"/>
    </location>
</feature>
<dbReference type="OrthoDB" id="3217500at2"/>
<dbReference type="PANTHER" id="PTHR22683">
    <property type="entry name" value="SPORULATION PROTEIN RELATED"/>
    <property type="match status" value="1"/>
</dbReference>
<dbReference type="InterPro" id="IPR027417">
    <property type="entry name" value="P-loop_NTPase"/>
</dbReference>
<organism evidence="6 7">
    <name type="scientific">Microbacterium esteraromaticum</name>
    <dbReference type="NCBI Taxonomy" id="57043"/>
    <lineage>
        <taxon>Bacteria</taxon>
        <taxon>Bacillati</taxon>
        <taxon>Actinomycetota</taxon>
        <taxon>Actinomycetes</taxon>
        <taxon>Micrococcales</taxon>
        <taxon>Microbacteriaceae</taxon>
        <taxon>Microbacterium</taxon>
    </lineage>
</organism>
<dbReference type="PANTHER" id="PTHR22683:SF41">
    <property type="entry name" value="DNA TRANSLOCASE FTSK"/>
    <property type="match status" value="1"/>
</dbReference>
<dbReference type="PROSITE" id="PS50901">
    <property type="entry name" value="FTSK"/>
    <property type="match status" value="1"/>
</dbReference>
<keyword evidence="1 3" id="KW-0547">Nucleotide-binding</keyword>
<dbReference type="EMBL" id="FUKO01000012">
    <property type="protein sequence ID" value="SJN23080.1"/>
    <property type="molecule type" value="Genomic_DNA"/>
</dbReference>
<dbReference type="Gene3D" id="3.40.50.300">
    <property type="entry name" value="P-loop containing nucleotide triphosphate hydrolases"/>
    <property type="match status" value="1"/>
</dbReference>
<keyword evidence="2 3" id="KW-0067">ATP-binding</keyword>
<reference evidence="6 7" key="1">
    <citation type="submission" date="2017-02" db="EMBL/GenBank/DDBJ databases">
        <authorList>
            <person name="Peterson S.W."/>
        </authorList>
    </citation>
    <scope>NUCLEOTIDE SEQUENCE [LARGE SCALE GENOMIC DNA]</scope>
    <source>
        <strain evidence="6 7">B Mb 05.01</strain>
    </source>
</reference>
<dbReference type="Pfam" id="PF01580">
    <property type="entry name" value="FtsK_SpoIIIE"/>
    <property type="match status" value="1"/>
</dbReference>
<dbReference type="InterPro" id="IPR002543">
    <property type="entry name" value="FtsK_dom"/>
</dbReference>
<evidence type="ECO:0000313" key="7">
    <source>
        <dbReference type="Proteomes" id="UP000196320"/>
    </source>
</evidence>
<dbReference type="SUPFAM" id="SSF52540">
    <property type="entry name" value="P-loop containing nucleoside triphosphate hydrolases"/>
    <property type="match status" value="1"/>
</dbReference>
<evidence type="ECO:0000256" key="3">
    <source>
        <dbReference type="PROSITE-ProRule" id="PRU00289"/>
    </source>
</evidence>
<accession>A0A1R4IT95</accession>
<evidence type="ECO:0000256" key="1">
    <source>
        <dbReference type="ARBA" id="ARBA00022741"/>
    </source>
</evidence>
<dbReference type="GO" id="GO:0003677">
    <property type="term" value="F:DNA binding"/>
    <property type="evidence" value="ECO:0007669"/>
    <property type="project" value="InterPro"/>
</dbReference>
<keyword evidence="7" id="KW-1185">Reference proteome</keyword>
<dbReference type="GO" id="GO:0005524">
    <property type="term" value="F:ATP binding"/>
    <property type="evidence" value="ECO:0007669"/>
    <property type="project" value="UniProtKB-UniRule"/>
</dbReference>
<evidence type="ECO:0000259" key="5">
    <source>
        <dbReference type="PROSITE" id="PS50901"/>
    </source>
</evidence>
<gene>
    <name evidence="6" type="ORF">FM104_03875</name>
</gene>
<dbReference type="Proteomes" id="UP000196320">
    <property type="component" value="Unassembled WGS sequence"/>
</dbReference>
<feature type="binding site" evidence="3">
    <location>
        <begin position="230"/>
        <end position="237"/>
    </location>
    <ligand>
        <name>ATP</name>
        <dbReference type="ChEBI" id="CHEBI:30616"/>
    </ligand>
</feature>
<dbReference type="InterPro" id="IPR050206">
    <property type="entry name" value="FtsK/SpoIIIE/SftA"/>
</dbReference>
<feature type="transmembrane region" description="Helical" evidence="4">
    <location>
        <begin position="20"/>
        <end position="38"/>
    </location>
</feature>
<protein>
    <submittedName>
        <fullName evidence="6">Transfer protein traSA</fullName>
    </submittedName>
</protein>
<proteinExistence type="predicted"/>
<evidence type="ECO:0000313" key="6">
    <source>
        <dbReference type="EMBL" id="SJN23080.1"/>
    </source>
</evidence>
<name>A0A1R4IT95_9MICO</name>
<keyword evidence="4" id="KW-0812">Transmembrane</keyword>
<evidence type="ECO:0000256" key="2">
    <source>
        <dbReference type="ARBA" id="ARBA00022840"/>
    </source>
</evidence>
<dbReference type="AlphaFoldDB" id="A0A1R4IT95"/>
<evidence type="ECO:0000256" key="4">
    <source>
        <dbReference type="SAM" id="Phobius"/>
    </source>
</evidence>
<keyword evidence="4" id="KW-1133">Transmembrane helix</keyword>